<dbReference type="GO" id="GO:0022857">
    <property type="term" value="F:transmembrane transporter activity"/>
    <property type="evidence" value="ECO:0007669"/>
    <property type="project" value="InterPro"/>
</dbReference>
<evidence type="ECO:0000256" key="5">
    <source>
        <dbReference type="ARBA" id="ARBA00023136"/>
    </source>
</evidence>
<feature type="transmembrane region" description="Helical" evidence="6">
    <location>
        <begin position="318"/>
        <end position="336"/>
    </location>
</feature>
<evidence type="ECO:0000256" key="6">
    <source>
        <dbReference type="SAM" id="Phobius"/>
    </source>
</evidence>
<protein>
    <submittedName>
        <fullName evidence="8">MFS transporter</fullName>
    </submittedName>
</protein>
<feature type="transmembrane region" description="Helical" evidence="6">
    <location>
        <begin position="285"/>
        <end position="306"/>
    </location>
</feature>
<sequence length="441" mass="47075">MSAISEQTVADHAFQQRTMAKVAWRILPFLCFCFLVNYIDRTNVSFAALTMNRDLGVTPTGFGWIVGAFFFGYCISEIPSNLALQRFGARVWLACIMIAWGFMTMVCASARTPAELMAARFLLGVAEGGFSPAVFIYLAHWFPSRWRAKAIATFLLGVPLAAVIGGPLSGAILSLAGVGGLKHWQWLFVLEGIPALGLGALCLRTLIDSPSKAGWLDAGEKAWIESELRVERAEIERAGHMTLGQSLTDFRVVVLSLTYLTGLIGLNGVYYWMPQILKSFGLDTVTVGFVSAIPNFVSAVGMVLWARSSDRTGKRVGHVIATCIVGAAALAASSVLTDPKWVMVGLTVALIGGFGFLATFWAVPSTFLTGRAAAGGFGLILSIGNSSGFFGPYIVGWLKEETHGYGGSFFALSGFLLAAVLLSLTFAYRARASGAVAAAES</sequence>
<dbReference type="InterPro" id="IPR011701">
    <property type="entry name" value="MFS"/>
</dbReference>
<feature type="domain" description="Major facilitator superfamily (MFS) profile" evidence="7">
    <location>
        <begin position="26"/>
        <end position="431"/>
    </location>
</feature>
<evidence type="ECO:0000313" key="9">
    <source>
        <dbReference type="Proteomes" id="UP000235777"/>
    </source>
</evidence>
<keyword evidence="4 6" id="KW-1133">Transmembrane helix</keyword>
<dbReference type="PANTHER" id="PTHR43791:SF36">
    <property type="entry name" value="TRANSPORTER, PUTATIVE (AFU_ORTHOLOGUE AFUA_6G08340)-RELATED"/>
    <property type="match status" value="1"/>
</dbReference>
<feature type="transmembrane region" description="Helical" evidence="6">
    <location>
        <begin position="342"/>
        <end position="363"/>
    </location>
</feature>
<keyword evidence="5 6" id="KW-0472">Membrane</keyword>
<dbReference type="OrthoDB" id="5441967at2"/>
<keyword evidence="9" id="KW-1185">Reference proteome</keyword>
<accession>A0A2N7X350</accession>
<dbReference type="Pfam" id="PF07690">
    <property type="entry name" value="MFS_1"/>
    <property type="match status" value="1"/>
</dbReference>
<evidence type="ECO:0000256" key="2">
    <source>
        <dbReference type="ARBA" id="ARBA00022448"/>
    </source>
</evidence>
<evidence type="ECO:0000256" key="4">
    <source>
        <dbReference type="ARBA" id="ARBA00022989"/>
    </source>
</evidence>
<dbReference type="SUPFAM" id="SSF103473">
    <property type="entry name" value="MFS general substrate transporter"/>
    <property type="match status" value="1"/>
</dbReference>
<dbReference type="GO" id="GO:0016020">
    <property type="term" value="C:membrane"/>
    <property type="evidence" value="ECO:0007669"/>
    <property type="project" value="UniProtKB-SubCell"/>
</dbReference>
<evidence type="ECO:0000256" key="3">
    <source>
        <dbReference type="ARBA" id="ARBA00022692"/>
    </source>
</evidence>
<feature type="transmembrane region" description="Helical" evidence="6">
    <location>
        <begin position="184"/>
        <end position="203"/>
    </location>
</feature>
<keyword evidence="2" id="KW-0813">Transport</keyword>
<feature type="transmembrane region" description="Helical" evidence="6">
    <location>
        <begin position="250"/>
        <end position="273"/>
    </location>
</feature>
<dbReference type="STRING" id="863227.GCA_000373005_04429"/>
<name>A0A2N7X350_9BURK</name>
<feature type="transmembrane region" description="Helical" evidence="6">
    <location>
        <begin position="407"/>
        <end position="428"/>
    </location>
</feature>
<dbReference type="Gene3D" id="1.20.1250.20">
    <property type="entry name" value="MFS general substrate transporter like domains"/>
    <property type="match status" value="2"/>
</dbReference>
<dbReference type="CDD" id="cd17319">
    <property type="entry name" value="MFS_ExuT_GudP_like"/>
    <property type="match status" value="1"/>
</dbReference>
<dbReference type="AlphaFoldDB" id="A0A2N7X350"/>
<comment type="subcellular location">
    <subcellularLocation>
        <location evidence="1">Membrane</location>
        <topology evidence="1">Multi-pass membrane protein</topology>
    </subcellularLocation>
</comment>
<feature type="transmembrane region" description="Helical" evidence="6">
    <location>
        <begin position="117"/>
        <end position="139"/>
    </location>
</feature>
<dbReference type="EMBL" id="PNYC01000008">
    <property type="protein sequence ID" value="PMS36067.1"/>
    <property type="molecule type" value="Genomic_DNA"/>
</dbReference>
<evidence type="ECO:0000256" key="1">
    <source>
        <dbReference type="ARBA" id="ARBA00004141"/>
    </source>
</evidence>
<dbReference type="RefSeq" id="WP_018443036.1">
    <property type="nucleotide sequence ID" value="NZ_KB890198.1"/>
</dbReference>
<gene>
    <name evidence="8" type="ORF">C0Z20_14530</name>
</gene>
<feature type="transmembrane region" description="Helical" evidence="6">
    <location>
        <begin position="375"/>
        <end position="395"/>
    </location>
</feature>
<dbReference type="PROSITE" id="PS50850">
    <property type="entry name" value="MFS"/>
    <property type="match status" value="1"/>
</dbReference>
<evidence type="ECO:0000259" key="7">
    <source>
        <dbReference type="PROSITE" id="PS50850"/>
    </source>
</evidence>
<dbReference type="Proteomes" id="UP000235777">
    <property type="component" value="Unassembled WGS sequence"/>
</dbReference>
<keyword evidence="3 6" id="KW-0812">Transmembrane</keyword>
<feature type="transmembrane region" description="Helical" evidence="6">
    <location>
        <begin position="59"/>
        <end position="79"/>
    </location>
</feature>
<dbReference type="InterPro" id="IPR020846">
    <property type="entry name" value="MFS_dom"/>
</dbReference>
<proteinExistence type="predicted"/>
<comment type="caution">
    <text evidence="8">The sequence shown here is derived from an EMBL/GenBank/DDBJ whole genome shotgun (WGS) entry which is preliminary data.</text>
</comment>
<feature type="transmembrane region" description="Helical" evidence="6">
    <location>
        <begin position="22"/>
        <end position="39"/>
    </location>
</feature>
<dbReference type="FunFam" id="1.20.1250.20:FF:000018">
    <property type="entry name" value="MFS transporter permease"/>
    <property type="match status" value="1"/>
</dbReference>
<reference evidence="8 9" key="1">
    <citation type="submission" date="2018-01" db="EMBL/GenBank/DDBJ databases">
        <title>Whole genome analyses suggest that Burkholderia sensu lato contains two further novel genera in the rhizoxinica-symbiotica group Mycetohabitans gen. nov., and Trinickia gen. nov.: implications for the evolution of diazotrophy and nodulation in the Burkholderiaceae.</title>
        <authorList>
            <person name="Estrada-de los Santos P."/>
            <person name="Palmer M."/>
            <person name="Chavez-Ramirez B."/>
            <person name="Beukes C."/>
            <person name="Steenkamp E.T."/>
            <person name="Hirsch A.M."/>
            <person name="Manyaka P."/>
            <person name="Maluk M."/>
            <person name="Lafos M."/>
            <person name="Crook M."/>
            <person name="Gross E."/>
            <person name="Simon M.F."/>
            <person name="Bueno dos Reis Junior F."/>
            <person name="Poole P.S."/>
            <person name="Venter S.N."/>
            <person name="James E.K."/>
        </authorList>
    </citation>
    <scope>NUCLEOTIDE SEQUENCE [LARGE SCALE GENOMIC DNA]</scope>
    <source>
        <strain evidence="8 9">JPY 581</strain>
    </source>
</reference>
<feature type="transmembrane region" description="Helical" evidence="6">
    <location>
        <begin position="91"/>
        <end position="111"/>
    </location>
</feature>
<organism evidence="8 9">
    <name type="scientific">Trinickia symbiotica</name>
    <dbReference type="NCBI Taxonomy" id="863227"/>
    <lineage>
        <taxon>Bacteria</taxon>
        <taxon>Pseudomonadati</taxon>
        <taxon>Pseudomonadota</taxon>
        <taxon>Betaproteobacteria</taxon>
        <taxon>Burkholderiales</taxon>
        <taxon>Burkholderiaceae</taxon>
        <taxon>Trinickia</taxon>
    </lineage>
</organism>
<feature type="transmembrane region" description="Helical" evidence="6">
    <location>
        <begin position="151"/>
        <end position="178"/>
    </location>
</feature>
<dbReference type="InterPro" id="IPR036259">
    <property type="entry name" value="MFS_trans_sf"/>
</dbReference>
<dbReference type="PANTHER" id="PTHR43791">
    <property type="entry name" value="PERMEASE-RELATED"/>
    <property type="match status" value="1"/>
</dbReference>
<evidence type="ECO:0000313" key="8">
    <source>
        <dbReference type="EMBL" id="PMS36067.1"/>
    </source>
</evidence>